<reference evidence="14" key="2">
    <citation type="journal article" date="2023" name="Plants (Basel)">
        <title>Annotation of the Turnera subulata (Passifloraceae) Draft Genome Reveals the S-Locus Evolved after the Divergence of Turneroideae from Passifloroideae in a Stepwise Manner.</title>
        <authorList>
            <person name="Henning P.M."/>
            <person name="Roalson E.H."/>
            <person name="Mir W."/>
            <person name="McCubbin A.G."/>
            <person name="Shore J.S."/>
        </authorList>
    </citation>
    <scope>NUCLEOTIDE SEQUENCE</scope>
    <source>
        <strain evidence="14">F60SS</strain>
    </source>
</reference>
<dbReference type="InterPro" id="IPR023828">
    <property type="entry name" value="Peptidase_S8_Ser-AS"/>
</dbReference>
<evidence type="ECO:0000256" key="10">
    <source>
        <dbReference type="SAM" id="SignalP"/>
    </source>
</evidence>
<dbReference type="FunFam" id="3.40.50.200:FF:000006">
    <property type="entry name" value="Subtilisin-like protease SBT1.5"/>
    <property type="match status" value="1"/>
</dbReference>
<feature type="active site" description="Charge relay system" evidence="8 9">
    <location>
        <position position="201"/>
    </location>
</feature>
<keyword evidence="3" id="KW-0964">Secreted</keyword>
<keyword evidence="6 9" id="KW-0378">Hydrolase</keyword>
<keyword evidence="4 9" id="KW-0645">Protease</keyword>
<proteinExistence type="inferred from homology"/>
<dbReference type="GO" id="GO:0005576">
    <property type="term" value="C:extracellular region"/>
    <property type="evidence" value="ECO:0007669"/>
    <property type="project" value="UniProtKB-SubCell"/>
</dbReference>
<evidence type="ECO:0000256" key="9">
    <source>
        <dbReference type="PROSITE-ProRule" id="PRU01240"/>
    </source>
</evidence>
<keyword evidence="5 10" id="KW-0732">Signal</keyword>
<sequence>MAQILAFVIIALHLLASIVHGSLDQERKTYIVYMGDVKRPAISTVQEHHNLLFSAIGDRDLARKSKIYSYKRSFNGFAARLLPHEVNRLSDEEGVVSVFESRINKLHTTRSWDFLGMTRDVARKPRRESDTIVAMFDSGIYMDSPSFKDGGYGPPPAKWKGKCVTAGNFTGCNNKVIGARFYDLEFINPDEEASPVDTDGHGTHTASTVAGDAVKGASLYGIGRGIARGGVPFGRIAVYKVCWSGGCTDSDILAAYDDAIADGVDIINLSLGGRPRNFLEDPIAIGSFHAMKKGILSSCSAGNEGPYIGTVQNNAPWLMTVAATAMDRQFMTEVKLGNGMTTNGISLNTFTPKKAMYPLISGALASNITKDDYGNASACDPRTLDMNKVRGKIVYCLGTSNQDYTIWKLRGAGVIMSMDEPTDIAFPTLIPGTFIISKIGNEIDKYINTTKDPVGVVYKTRAVNMSAPFVASFSSRGPQKITLNILKPDVAAPGLSILAAYSRLATVTGDSDDRRHPLFNIISGTSMSCPHATAAAAYVKTFHPDWSPAAIKSSLMTTATPMKIKDAEEELGYGAGQINPREAVHPGLVYDTSLSDYIAFLCKEGYNSSLINLLFGTRNKYKCSDFGPAKGTDGLNYPSMHMQLKDVNSSVSAVFYRTVTNVGFGTSVYKASVKSPKGLSIQVIPDTLTFDKLHQKQDFKVVVKGGPMTGETYVLSGLLEWTDSKHSVRSPIVIYRPLMHI</sequence>
<dbReference type="AlphaFoldDB" id="A0A9Q0FE83"/>
<evidence type="ECO:0000256" key="8">
    <source>
        <dbReference type="PIRSR" id="PIRSR615500-1"/>
    </source>
</evidence>
<dbReference type="Pfam" id="PF17766">
    <property type="entry name" value="fn3_6"/>
    <property type="match status" value="1"/>
</dbReference>
<accession>A0A9Q0FE83</accession>
<comment type="caution">
    <text evidence="14">The sequence shown here is derived from an EMBL/GenBank/DDBJ whole genome shotgun (WGS) entry which is preliminary data.</text>
</comment>
<protein>
    <recommendedName>
        <fullName evidence="16">Subtilisin-like protease</fullName>
    </recommendedName>
</protein>
<dbReference type="InterPro" id="IPR015500">
    <property type="entry name" value="Peptidase_S8_subtilisin-rel"/>
</dbReference>
<dbReference type="InterPro" id="IPR037045">
    <property type="entry name" value="S8pro/Inhibitor_I9_sf"/>
</dbReference>
<dbReference type="InterPro" id="IPR010259">
    <property type="entry name" value="S8pro/Inhibitor_I9"/>
</dbReference>
<feature type="domain" description="Inhibitor I9" evidence="12">
    <location>
        <begin position="29"/>
        <end position="107"/>
    </location>
</feature>
<dbReference type="Gene3D" id="2.60.40.2310">
    <property type="match status" value="1"/>
</dbReference>
<dbReference type="Pfam" id="PF05922">
    <property type="entry name" value="Inhibitor_I9"/>
    <property type="match status" value="1"/>
</dbReference>
<feature type="active site" description="Charge relay system" evidence="8 9">
    <location>
        <position position="526"/>
    </location>
</feature>
<evidence type="ECO:0008006" key="16">
    <source>
        <dbReference type="Google" id="ProtNLM"/>
    </source>
</evidence>
<dbReference type="InterPro" id="IPR036852">
    <property type="entry name" value="Peptidase_S8/S53_dom_sf"/>
</dbReference>
<dbReference type="InterPro" id="IPR041469">
    <property type="entry name" value="Subtilisin-like_FN3"/>
</dbReference>
<dbReference type="PRINTS" id="PR00723">
    <property type="entry name" value="SUBTILISIN"/>
</dbReference>
<dbReference type="Proteomes" id="UP001141552">
    <property type="component" value="Unassembled WGS sequence"/>
</dbReference>
<dbReference type="FunFam" id="3.30.70.80:FF:000002">
    <property type="entry name" value="Subtilisin-like protease SBT5.3"/>
    <property type="match status" value="1"/>
</dbReference>
<dbReference type="GO" id="GO:0009609">
    <property type="term" value="P:response to symbiotic bacterium"/>
    <property type="evidence" value="ECO:0007669"/>
    <property type="project" value="UniProtKB-ARBA"/>
</dbReference>
<evidence type="ECO:0000256" key="2">
    <source>
        <dbReference type="ARBA" id="ARBA00011073"/>
    </source>
</evidence>
<dbReference type="InterPro" id="IPR034197">
    <property type="entry name" value="Peptidases_S8_3"/>
</dbReference>
<keyword evidence="7 9" id="KW-0720">Serine protease</keyword>
<evidence type="ECO:0000256" key="5">
    <source>
        <dbReference type="ARBA" id="ARBA00022729"/>
    </source>
</evidence>
<evidence type="ECO:0000313" key="15">
    <source>
        <dbReference type="Proteomes" id="UP001141552"/>
    </source>
</evidence>
<dbReference type="PROSITE" id="PS51892">
    <property type="entry name" value="SUBTILASE"/>
    <property type="match status" value="1"/>
</dbReference>
<comment type="similarity">
    <text evidence="2 9">Belongs to the peptidase S8 family.</text>
</comment>
<dbReference type="InterPro" id="IPR000209">
    <property type="entry name" value="Peptidase_S8/S53_dom"/>
</dbReference>
<feature type="domain" description="Peptidase S8/S53" evidence="11">
    <location>
        <begin position="129"/>
        <end position="574"/>
    </location>
</feature>
<dbReference type="PANTHER" id="PTHR10795">
    <property type="entry name" value="PROPROTEIN CONVERTASE SUBTILISIN/KEXIN"/>
    <property type="match status" value="1"/>
</dbReference>
<comment type="subcellular location">
    <subcellularLocation>
        <location evidence="1">Secreted</location>
    </subcellularLocation>
</comment>
<evidence type="ECO:0000256" key="7">
    <source>
        <dbReference type="ARBA" id="ARBA00022825"/>
    </source>
</evidence>
<evidence type="ECO:0000313" key="14">
    <source>
        <dbReference type="EMBL" id="KAJ4829848.1"/>
    </source>
</evidence>
<dbReference type="CDD" id="cd02120">
    <property type="entry name" value="PA_subtilisin_like"/>
    <property type="match status" value="1"/>
</dbReference>
<evidence type="ECO:0000256" key="3">
    <source>
        <dbReference type="ARBA" id="ARBA00022525"/>
    </source>
</evidence>
<dbReference type="OrthoDB" id="206201at2759"/>
<reference evidence="14" key="1">
    <citation type="submission" date="2022-02" db="EMBL/GenBank/DDBJ databases">
        <authorList>
            <person name="Henning P.M."/>
            <person name="McCubbin A.G."/>
            <person name="Shore J.S."/>
        </authorList>
    </citation>
    <scope>NUCLEOTIDE SEQUENCE</scope>
    <source>
        <strain evidence="14">F60SS</strain>
        <tissue evidence="14">Leaves</tissue>
    </source>
</reference>
<dbReference type="GO" id="GO:0006508">
    <property type="term" value="P:proteolysis"/>
    <property type="evidence" value="ECO:0007669"/>
    <property type="project" value="UniProtKB-KW"/>
</dbReference>
<feature type="chain" id="PRO_5040373563" description="Subtilisin-like protease" evidence="10">
    <location>
        <begin position="22"/>
        <end position="741"/>
    </location>
</feature>
<feature type="domain" description="Subtilisin-like protease fibronectin type-III" evidence="13">
    <location>
        <begin position="635"/>
        <end position="734"/>
    </location>
</feature>
<dbReference type="InterPro" id="IPR045051">
    <property type="entry name" value="SBT"/>
</dbReference>
<name>A0A9Q0FE83_9ROSI</name>
<organism evidence="14 15">
    <name type="scientific">Turnera subulata</name>
    <dbReference type="NCBI Taxonomy" id="218843"/>
    <lineage>
        <taxon>Eukaryota</taxon>
        <taxon>Viridiplantae</taxon>
        <taxon>Streptophyta</taxon>
        <taxon>Embryophyta</taxon>
        <taxon>Tracheophyta</taxon>
        <taxon>Spermatophyta</taxon>
        <taxon>Magnoliopsida</taxon>
        <taxon>eudicotyledons</taxon>
        <taxon>Gunneridae</taxon>
        <taxon>Pentapetalae</taxon>
        <taxon>rosids</taxon>
        <taxon>fabids</taxon>
        <taxon>Malpighiales</taxon>
        <taxon>Passifloraceae</taxon>
        <taxon>Turnera</taxon>
    </lineage>
</organism>
<evidence type="ECO:0000256" key="4">
    <source>
        <dbReference type="ARBA" id="ARBA00022670"/>
    </source>
</evidence>
<dbReference type="Gene3D" id="3.30.70.80">
    <property type="entry name" value="Peptidase S8 propeptide/proteinase inhibitor I9"/>
    <property type="match status" value="1"/>
</dbReference>
<dbReference type="Pfam" id="PF00082">
    <property type="entry name" value="Peptidase_S8"/>
    <property type="match status" value="1"/>
</dbReference>
<dbReference type="GO" id="GO:0004252">
    <property type="term" value="F:serine-type endopeptidase activity"/>
    <property type="evidence" value="ECO:0007669"/>
    <property type="project" value="UniProtKB-UniRule"/>
</dbReference>
<dbReference type="Gene3D" id="3.50.30.30">
    <property type="match status" value="1"/>
</dbReference>
<keyword evidence="15" id="KW-1185">Reference proteome</keyword>
<feature type="signal peptide" evidence="10">
    <location>
        <begin position="1"/>
        <end position="21"/>
    </location>
</feature>
<dbReference type="EMBL" id="JAKUCV010005790">
    <property type="protein sequence ID" value="KAJ4829848.1"/>
    <property type="molecule type" value="Genomic_DNA"/>
</dbReference>
<evidence type="ECO:0000259" key="12">
    <source>
        <dbReference type="Pfam" id="PF05922"/>
    </source>
</evidence>
<feature type="active site" description="Charge relay system" evidence="8 9">
    <location>
        <position position="137"/>
    </location>
</feature>
<dbReference type="Gene3D" id="3.40.50.200">
    <property type="entry name" value="Peptidase S8/S53 domain"/>
    <property type="match status" value="1"/>
</dbReference>
<evidence type="ECO:0000256" key="1">
    <source>
        <dbReference type="ARBA" id="ARBA00004613"/>
    </source>
</evidence>
<dbReference type="SUPFAM" id="SSF52743">
    <property type="entry name" value="Subtilisin-like"/>
    <property type="match status" value="1"/>
</dbReference>
<dbReference type="CDD" id="cd04852">
    <property type="entry name" value="Peptidases_S8_3"/>
    <property type="match status" value="1"/>
</dbReference>
<evidence type="ECO:0000259" key="11">
    <source>
        <dbReference type="Pfam" id="PF00082"/>
    </source>
</evidence>
<dbReference type="PROSITE" id="PS00138">
    <property type="entry name" value="SUBTILASE_SER"/>
    <property type="match status" value="1"/>
</dbReference>
<evidence type="ECO:0000256" key="6">
    <source>
        <dbReference type="ARBA" id="ARBA00022801"/>
    </source>
</evidence>
<evidence type="ECO:0000259" key="13">
    <source>
        <dbReference type="Pfam" id="PF17766"/>
    </source>
</evidence>
<gene>
    <name evidence="14" type="ORF">Tsubulata_035045</name>
</gene>